<feature type="compositionally biased region" description="Basic and acidic residues" evidence="1">
    <location>
        <begin position="493"/>
        <end position="503"/>
    </location>
</feature>
<dbReference type="AlphaFoldDB" id="A0AAN7A3D4"/>
<dbReference type="EMBL" id="MU866313">
    <property type="protein sequence ID" value="KAK4173886.1"/>
    <property type="molecule type" value="Genomic_DNA"/>
</dbReference>
<accession>A0AAN7A3D4</accession>
<feature type="region of interest" description="Disordered" evidence="1">
    <location>
        <begin position="420"/>
        <end position="468"/>
    </location>
</feature>
<reference evidence="3" key="1">
    <citation type="journal article" date="2023" name="Mol. Phylogenet. Evol.">
        <title>Genome-scale phylogeny and comparative genomics of the fungal order Sordariales.</title>
        <authorList>
            <person name="Hensen N."/>
            <person name="Bonometti L."/>
            <person name="Westerberg I."/>
            <person name="Brannstrom I.O."/>
            <person name="Guillou S."/>
            <person name="Cros-Aarteil S."/>
            <person name="Calhoun S."/>
            <person name="Haridas S."/>
            <person name="Kuo A."/>
            <person name="Mondo S."/>
            <person name="Pangilinan J."/>
            <person name="Riley R."/>
            <person name="LaButti K."/>
            <person name="Andreopoulos B."/>
            <person name="Lipzen A."/>
            <person name="Chen C."/>
            <person name="Yan M."/>
            <person name="Daum C."/>
            <person name="Ng V."/>
            <person name="Clum A."/>
            <person name="Steindorff A."/>
            <person name="Ohm R.A."/>
            <person name="Martin F."/>
            <person name="Silar P."/>
            <person name="Natvig D.O."/>
            <person name="Lalanne C."/>
            <person name="Gautier V."/>
            <person name="Ament-Velasquez S.L."/>
            <person name="Kruys A."/>
            <person name="Hutchinson M.I."/>
            <person name="Powell A.J."/>
            <person name="Barry K."/>
            <person name="Miller A.N."/>
            <person name="Grigoriev I.V."/>
            <person name="Debuchy R."/>
            <person name="Gladieux P."/>
            <person name="Hiltunen Thoren M."/>
            <person name="Johannesson H."/>
        </authorList>
    </citation>
    <scope>NUCLEOTIDE SEQUENCE</scope>
    <source>
        <strain evidence="3">CBS 892.96</strain>
    </source>
</reference>
<keyword evidence="4" id="KW-1185">Reference proteome</keyword>
<feature type="transmembrane region" description="Helical" evidence="2">
    <location>
        <begin position="218"/>
        <end position="239"/>
    </location>
</feature>
<reference evidence="3" key="2">
    <citation type="submission" date="2023-05" db="EMBL/GenBank/DDBJ databases">
        <authorList>
            <consortium name="Lawrence Berkeley National Laboratory"/>
            <person name="Steindorff A."/>
            <person name="Hensen N."/>
            <person name="Bonometti L."/>
            <person name="Westerberg I."/>
            <person name="Brannstrom I.O."/>
            <person name="Guillou S."/>
            <person name="Cros-Aarteil S."/>
            <person name="Calhoun S."/>
            <person name="Haridas S."/>
            <person name="Kuo A."/>
            <person name="Mondo S."/>
            <person name="Pangilinan J."/>
            <person name="Riley R."/>
            <person name="Labutti K."/>
            <person name="Andreopoulos B."/>
            <person name="Lipzen A."/>
            <person name="Chen C."/>
            <person name="Yanf M."/>
            <person name="Daum C."/>
            <person name="Ng V."/>
            <person name="Clum A."/>
            <person name="Ohm R."/>
            <person name="Martin F."/>
            <person name="Silar P."/>
            <person name="Natvig D."/>
            <person name="Lalanne C."/>
            <person name="Gautier V."/>
            <person name="Ament-Velasquez S.L."/>
            <person name="Kruys A."/>
            <person name="Hutchinson M.I."/>
            <person name="Powell A.J."/>
            <person name="Barry K."/>
            <person name="Miller A.N."/>
            <person name="Grigoriev I.V."/>
            <person name="Debuchy R."/>
            <person name="Gladieux P."/>
            <person name="Thoren M.H."/>
            <person name="Johannesson H."/>
        </authorList>
    </citation>
    <scope>NUCLEOTIDE SEQUENCE</scope>
    <source>
        <strain evidence="3">CBS 892.96</strain>
    </source>
</reference>
<evidence type="ECO:0000256" key="2">
    <source>
        <dbReference type="SAM" id="Phobius"/>
    </source>
</evidence>
<feature type="region of interest" description="Disordered" evidence="1">
    <location>
        <begin position="483"/>
        <end position="559"/>
    </location>
</feature>
<proteinExistence type="predicted"/>
<gene>
    <name evidence="3" type="ORF">QBC36DRAFT_334851</name>
</gene>
<sequence>MESFLQARDIIPFPPGDNSSDTLIGHSHLNLTTLEHWNYTLFTNQTLSNGSWCLLAWEPWIADFVMPNGTFVNATWCWSPVNGIGERAGTSIGFAVLFGIALVLTIVALNRHGRLYLPVTKRFYPIGRRWQWYWGIIVSATAVVSLFTAMDVDRYYLPELPLILTSFFWFLMQLGTIAQVWEAVRHWGSWMERQFIDPDPYALRDDDRRSKVEFHLPLIFYLFWWLNFFMIIPRTWTPIQHQRYPEQVINEAEPAATDARFKAAGFLLFVCWCITVFSLRHSIKHYRPRNRGIINRFIGFVHMTPLRFKLLLPIALVVPAYQELCAWKFEYSPLNLQGNRAAIFAGGYAPALIIMYIQIVFGFINANEDKELKRQRIVRNQQLDQEMGIVKKPGWWARVNGEVVVPGESMRDQLVRNVREIHGNKPRDNDSPVSEDVPMSPISPSPAPGMSLAATNTPPTSPPPLYTGRSERIRQERAMQAVAGALFPQTRNAEAERRRREQELMLDGPTPPAAAARVSPPPPPYPGATTGRREESVAPSVNSRLSQQPPQQIRSMLDV</sequence>
<feature type="transmembrane region" description="Helical" evidence="2">
    <location>
        <begin position="259"/>
        <end position="279"/>
    </location>
</feature>
<dbReference type="InterPro" id="IPR018830">
    <property type="entry name" value="DUF2434"/>
</dbReference>
<feature type="transmembrane region" description="Helical" evidence="2">
    <location>
        <begin position="88"/>
        <end position="109"/>
    </location>
</feature>
<dbReference type="Proteomes" id="UP001302321">
    <property type="component" value="Unassembled WGS sequence"/>
</dbReference>
<feature type="compositionally biased region" description="Polar residues" evidence="1">
    <location>
        <begin position="539"/>
        <end position="559"/>
    </location>
</feature>
<organism evidence="3 4">
    <name type="scientific">Triangularia setosa</name>
    <dbReference type="NCBI Taxonomy" id="2587417"/>
    <lineage>
        <taxon>Eukaryota</taxon>
        <taxon>Fungi</taxon>
        <taxon>Dikarya</taxon>
        <taxon>Ascomycota</taxon>
        <taxon>Pezizomycotina</taxon>
        <taxon>Sordariomycetes</taxon>
        <taxon>Sordariomycetidae</taxon>
        <taxon>Sordariales</taxon>
        <taxon>Podosporaceae</taxon>
        <taxon>Triangularia</taxon>
    </lineage>
</organism>
<protein>
    <submittedName>
        <fullName evidence="3">Uncharacterized protein</fullName>
    </submittedName>
</protein>
<feature type="transmembrane region" description="Helical" evidence="2">
    <location>
        <begin position="130"/>
        <end position="150"/>
    </location>
</feature>
<comment type="caution">
    <text evidence="3">The sequence shown here is derived from an EMBL/GenBank/DDBJ whole genome shotgun (WGS) entry which is preliminary data.</text>
</comment>
<dbReference type="Pfam" id="PF10361">
    <property type="entry name" value="DUF2434"/>
    <property type="match status" value="1"/>
</dbReference>
<feature type="transmembrane region" description="Helical" evidence="2">
    <location>
        <begin position="300"/>
        <end position="321"/>
    </location>
</feature>
<feature type="transmembrane region" description="Helical" evidence="2">
    <location>
        <begin position="341"/>
        <end position="366"/>
    </location>
</feature>
<evidence type="ECO:0000313" key="3">
    <source>
        <dbReference type="EMBL" id="KAK4173886.1"/>
    </source>
</evidence>
<keyword evidence="2" id="KW-1133">Transmembrane helix</keyword>
<evidence type="ECO:0000313" key="4">
    <source>
        <dbReference type="Proteomes" id="UP001302321"/>
    </source>
</evidence>
<keyword evidence="2" id="KW-0472">Membrane</keyword>
<keyword evidence="2" id="KW-0812">Transmembrane</keyword>
<evidence type="ECO:0000256" key="1">
    <source>
        <dbReference type="SAM" id="MobiDB-lite"/>
    </source>
</evidence>
<feature type="transmembrane region" description="Helical" evidence="2">
    <location>
        <begin position="162"/>
        <end position="184"/>
    </location>
</feature>
<name>A0AAN7A3D4_9PEZI</name>
<feature type="compositionally biased region" description="Basic and acidic residues" evidence="1">
    <location>
        <begin position="420"/>
        <end position="430"/>
    </location>
</feature>